<keyword evidence="2" id="KW-0732">Signal</keyword>
<proteinExistence type="predicted"/>
<reference evidence="3 4" key="1">
    <citation type="journal article" date="2015" name="Nature">
        <title>rRNA introns, odd ribosomes, and small enigmatic genomes across a large radiation of phyla.</title>
        <authorList>
            <person name="Brown C.T."/>
            <person name="Hug L.A."/>
            <person name="Thomas B.C."/>
            <person name="Sharon I."/>
            <person name="Castelle C.J."/>
            <person name="Singh A."/>
            <person name="Wilkins M.J."/>
            <person name="Williams K.H."/>
            <person name="Banfield J.F."/>
        </authorList>
    </citation>
    <scope>NUCLEOTIDE SEQUENCE [LARGE SCALE GENOMIC DNA]</scope>
</reference>
<sequence length="392" mass="42759">MPAKIIFCLLFFLILVSSPVSAQTLTPVPAQIASEGEVLGIFDSLIGFLMGLLAEKEVPEGVRNYNERTNPVIAEDPLPDDPDNQENADLLEAAYQYSRADSASTPEETVNDKQTFFAGILAFFKNLFDGLFTEGNEDAENFASAKLPPNVAGEIIAGSMKSSPLASADSDVLALQASDQAMAYALDVAKCAELPLALCPGEFGGTDPEISPTPDDEPTPTPEEGWEPPEDGKIPAVCLQQPTCFDGNRTDCYQNMSISSCWIITKGWCSEECLEPYFTGDKDAAKKASMICWRESGGNPKIANRGCETGKSVDYSIGLFQINLLAHCPAAEPHYTWEPPSCWFENPAERDLCDKNFQDPITNIKYGSKLSVNGTYWHPWAASREAYCDIDK</sequence>
<evidence type="ECO:0000256" key="2">
    <source>
        <dbReference type="SAM" id="SignalP"/>
    </source>
</evidence>
<feature type="region of interest" description="Disordered" evidence="1">
    <location>
        <begin position="203"/>
        <end position="230"/>
    </location>
</feature>
<accession>A0A0G1G8V2</accession>
<organism evidence="3 4">
    <name type="scientific">Candidatus Gottesmanbacteria bacterium GW2011_GWA2_43_14</name>
    <dbReference type="NCBI Taxonomy" id="1618443"/>
    <lineage>
        <taxon>Bacteria</taxon>
        <taxon>Candidatus Gottesmaniibacteriota</taxon>
    </lineage>
</organism>
<feature type="compositionally biased region" description="Acidic residues" evidence="1">
    <location>
        <begin position="214"/>
        <end position="229"/>
    </location>
</feature>
<gene>
    <name evidence="3" type="ORF">UV73_C0018G0006</name>
</gene>
<dbReference type="STRING" id="1618443.UV73_C0018G0006"/>
<evidence type="ECO:0000256" key="1">
    <source>
        <dbReference type="SAM" id="MobiDB-lite"/>
    </source>
</evidence>
<dbReference type="Proteomes" id="UP000034894">
    <property type="component" value="Unassembled WGS sequence"/>
</dbReference>
<name>A0A0G1G8V2_9BACT</name>
<dbReference type="SUPFAM" id="SSF53955">
    <property type="entry name" value="Lysozyme-like"/>
    <property type="match status" value="1"/>
</dbReference>
<evidence type="ECO:0000313" key="4">
    <source>
        <dbReference type="Proteomes" id="UP000034894"/>
    </source>
</evidence>
<dbReference type="AlphaFoldDB" id="A0A0G1G8V2"/>
<dbReference type="InterPro" id="IPR023346">
    <property type="entry name" value="Lysozyme-like_dom_sf"/>
</dbReference>
<dbReference type="EMBL" id="LCFP01000018">
    <property type="protein sequence ID" value="KKS95393.1"/>
    <property type="molecule type" value="Genomic_DNA"/>
</dbReference>
<feature type="signal peptide" evidence="2">
    <location>
        <begin position="1"/>
        <end position="22"/>
    </location>
</feature>
<evidence type="ECO:0000313" key="3">
    <source>
        <dbReference type="EMBL" id="KKS95393.1"/>
    </source>
</evidence>
<protein>
    <submittedName>
        <fullName evidence="3">Uncharacterized protein</fullName>
    </submittedName>
</protein>
<feature type="chain" id="PRO_5002537330" evidence="2">
    <location>
        <begin position="23"/>
        <end position="392"/>
    </location>
</feature>
<comment type="caution">
    <text evidence="3">The sequence shown here is derived from an EMBL/GenBank/DDBJ whole genome shotgun (WGS) entry which is preliminary data.</text>
</comment>